<dbReference type="InterPro" id="IPR017943">
    <property type="entry name" value="Bactericidal_perm-incr_a/b_dom"/>
</dbReference>
<feature type="chain" id="PRO_5040362027" description="Hemolymph juvenile hormone binding protein" evidence="1">
    <location>
        <begin position="23"/>
        <end position="461"/>
    </location>
</feature>
<dbReference type="EMBL" id="OU896715">
    <property type="protein sequence ID" value="CAG9825613.1"/>
    <property type="molecule type" value="Genomic_DNA"/>
</dbReference>
<dbReference type="OrthoDB" id="6412801at2759"/>
<reference evidence="2" key="2">
    <citation type="submission" date="2022-10" db="EMBL/GenBank/DDBJ databases">
        <authorList>
            <consortium name="ENA_rothamsted_submissions"/>
            <consortium name="culmorum"/>
            <person name="King R."/>
        </authorList>
    </citation>
    <scope>NUCLEOTIDE SEQUENCE</scope>
</reference>
<dbReference type="SUPFAM" id="SSF55394">
    <property type="entry name" value="Bactericidal permeability-increasing protein, BPI"/>
    <property type="match status" value="1"/>
</dbReference>
<gene>
    <name evidence="2" type="ORF">PHAECO_LOCUS13059</name>
</gene>
<name>A0A9N9X5Q9_PHACE</name>
<proteinExistence type="predicted"/>
<dbReference type="GO" id="GO:0008289">
    <property type="term" value="F:lipid binding"/>
    <property type="evidence" value="ECO:0007669"/>
    <property type="project" value="InterPro"/>
</dbReference>
<dbReference type="InterPro" id="IPR010562">
    <property type="entry name" value="Haemolymph_juvenile_hormone-bd"/>
</dbReference>
<accession>A0A9N9X5Q9</accession>
<dbReference type="SMART" id="SM00700">
    <property type="entry name" value="JHBP"/>
    <property type="match status" value="1"/>
</dbReference>
<evidence type="ECO:0000313" key="2">
    <source>
        <dbReference type="EMBL" id="CAG9825613.1"/>
    </source>
</evidence>
<dbReference type="InterPro" id="IPR020234">
    <property type="entry name" value="Mite_allergen_group-7"/>
</dbReference>
<keyword evidence="3" id="KW-1185">Reference proteome</keyword>
<evidence type="ECO:0000256" key="1">
    <source>
        <dbReference type="SAM" id="SignalP"/>
    </source>
</evidence>
<keyword evidence="1" id="KW-0732">Signal</keyword>
<dbReference type="Proteomes" id="UP001153737">
    <property type="component" value="Chromosome 9"/>
</dbReference>
<dbReference type="Pfam" id="PF16984">
    <property type="entry name" value="Grp7_allergen"/>
    <property type="match status" value="1"/>
</dbReference>
<evidence type="ECO:0008006" key="4">
    <source>
        <dbReference type="Google" id="ProtNLM"/>
    </source>
</evidence>
<dbReference type="InterPro" id="IPR038602">
    <property type="entry name" value="Mite_allergen_7_sf"/>
</dbReference>
<dbReference type="Gene3D" id="3.15.10.50">
    <property type="match status" value="1"/>
</dbReference>
<dbReference type="Gene3D" id="3.15.10.30">
    <property type="entry name" value="Haemolymph juvenile hormone binding protein"/>
    <property type="match status" value="1"/>
</dbReference>
<dbReference type="PANTHER" id="PTHR11008:SF13">
    <property type="entry name" value="FI04421P"/>
    <property type="match status" value="1"/>
</dbReference>
<evidence type="ECO:0000313" key="3">
    <source>
        <dbReference type="Proteomes" id="UP001153737"/>
    </source>
</evidence>
<dbReference type="PANTHER" id="PTHR11008">
    <property type="entry name" value="PROTEIN TAKEOUT-LIKE PROTEIN"/>
    <property type="match status" value="1"/>
</dbReference>
<reference evidence="2" key="1">
    <citation type="submission" date="2022-01" db="EMBL/GenBank/DDBJ databases">
        <authorList>
            <person name="King R."/>
        </authorList>
    </citation>
    <scope>NUCLEOTIDE SEQUENCE</scope>
</reference>
<dbReference type="AlphaFoldDB" id="A0A9N9X5Q9"/>
<organism evidence="2 3">
    <name type="scientific">Phaedon cochleariae</name>
    <name type="common">Mustard beetle</name>
    <dbReference type="NCBI Taxonomy" id="80249"/>
    <lineage>
        <taxon>Eukaryota</taxon>
        <taxon>Metazoa</taxon>
        <taxon>Ecdysozoa</taxon>
        <taxon>Arthropoda</taxon>
        <taxon>Hexapoda</taxon>
        <taxon>Insecta</taxon>
        <taxon>Pterygota</taxon>
        <taxon>Neoptera</taxon>
        <taxon>Endopterygota</taxon>
        <taxon>Coleoptera</taxon>
        <taxon>Polyphaga</taxon>
        <taxon>Cucujiformia</taxon>
        <taxon>Chrysomeloidea</taxon>
        <taxon>Chrysomelidae</taxon>
        <taxon>Chrysomelinae</taxon>
        <taxon>Chrysomelini</taxon>
        <taxon>Phaedon</taxon>
    </lineage>
</organism>
<dbReference type="InterPro" id="IPR038606">
    <property type="entry name" value="To_sf"/>
</dbReference>
<feature type="signal peptide" evidence="1">
    <location>
        <begin position="1"/>
        <end position="22"/>
    </location>
</feature>
<protein>
    <recommendedName>
        <fullName evidence="4">Hemolymph juvenile hormone binding protein</fullName>
    </recommendedName>
</protein>
<dbReference type="Pfam" id="PF06585">
    <property type="entry name" value="JHBP"/>
    <property type="match status" value="1"/>
</dbReference>
<sequence>MYLCSFEKVACVFLILISVASSVTPPQVAGDDVNDGLEKEEKKLSETIMKILEHYKQPDPVGFPGVPIPDPMDIPDLKHSFSVGRMNFKKVKLYGLKKFRIEHIEADIPNMKLRATLSIDHLDVTGNYTLSTWISSAKGPFSIKLTKVEVTATAALKVERNGVLDAQEMDMDIKFKEIAMDFRGLGFFASMFQGVMNSVGTFVFDSVKPFVLGEANKKMRQDVNKEVSKFEKKFPNSISPLDDLMCELRKKVRNMGYDPYMIPAYNSSVGVLEVFLTHTWLYGLSSFHRTRDIKLELKNKTLHAFVEVGTGQLKGTSQWEVSLVAGLLSEFGSVEFTVDYIKVQVNVSQTMDTSHPPALDDIQIEMGNIQIRFDGLGTVDYLIEAGVNILPNVLRYQIMDALERPIKLRVQEELDRVNIEELVLENADMLDNVTALTSIPIPAAPKLFPDASVRNVTAHRP</sequence>